<dbReference type="OrthoDB" id="5857104at2759"/>
<organism evidence="2">
    <name type="scientific">Amphimedon queenslandica</name>
    <name type="common">Sponge</name>
    <dbReference type="NCBI Taxonomy" id="400682"/>
    <lineage>
        <taxon>Eukaryota</taxon>
        <taxon>Metazoa</taxon>
        <taxon>Porifera</taxon>
        <taxon>Demospongiae</taxon>
        <taxon>Heteroscleromorpha</taxon>
        <taxon>Haplosclerida</taxon>
        <taxon>Niphatidae</taxon>
        <taxon>Amphimedon</taxon>
    </lineage>
</organism>
<evidence type="ECO:0000256" key="1">
    <source>
        <dbReference type="ARBA" id="ARBA00023242"/>
    </source>
</evidence>
<dbReference type="eggNOG" id="KOG0384">
    <property type="taxonomic scope" value="Eukaryota"/>
</dbReference>
<dbReference type="GO" id="GO:0005634">
    <property type="term" value="C:nucleus"/>
    <property type="evidence" value="ECO:0007669"/>
    <property type="project" value="TreeGrafter"/>
</dbReference>
<dbReference type="InterPro" id="IPR027417">
    <property type="entry name" value="P-loop_NTPase"/>
</dbReference>
<name>A0A1X7TFN6_AMPQE</name>
<dbReference type="InParanoid" id="A0A1X7TFN6"/>
<keyword evidence="1" id="KW-0539">Nucleus</keyword>
<dbReference type="EnsemblMetazoa" id="Aqu2.1.13328_001">
    <property type="protein sequence ID" value="Aqu2.1.13328_001"/>
    <property type="gene ID" value="Aqu2.1.13328"/>
</dbReference>
<dbReference type="PANTHER" id="PTHR45623:SF11">
    <property type="entry name" value="KISMET, ISOFORM C"/>
    <property type="match status" value="1"/>
</dbReference>
<dbReference type="GO" id="GO:0016887">
    <property type="term" value="F:ATP hydrolysis activity"/>
    <property type="evidence" value="ECO:0007669"/>
    <property type="project" value="TreeGrafter"/>
</dbReference>
<dbReference type="STRING" id="400682.A0A1X7TFN6"/>
<evidence type="ECO:0008006" key="3">
    <source>
        <dbReference type="Google" id="ProtNLM"/>
    </source>
</evidence>
<dbReference type="GO" id="GO:0042393">
    <property type="term" value="F:histone binding"/>
    <property type="evidence" value="ECO:0007669"/>
    <property type="project" value="TreeGrafter"/>
</dbReference>
<accession>A0A1X7TFN6</accession>
<dbReference type="GO" id="GO:0140658">
    <property type="term" value="F:ATP-dependent chromatin remodeler activity"/>
    <property type="evidence" value="ECO:0007669"/>
    <property type="project" value="TreeGrafter"/>
</dbReference>
<reference evidence="2" key="1">
    <citation type="submission" date="2017-05" db="UniProtKB">
        <authorList>
            <consortium name="EnsemblMetazoa"/>
        </authorList>
    </citation>
    <scope>IDENTIFICATION</scope>
</reference>
<dbReference type="GO" id="GO:0003682">
    <property type="term" value="F:chromatin binding"/>
    <property type="evidence" value="ECO:0007669"/>
    <property type="project" value="TreeGrafter"/>
</dbReference>
<dbReference type="PANTHER" id="PTHR45623">
    <property type="entry name" value="CHROMODOMAIN-HELICASE-DNA-BINDING PROTEIN 3-RELATED-RELATED"/>
    <property type="match status" value="1"/>
</dbReference>
<sequence length="102" mass="11992">MLAEKLEKPQKQIELTAIQKQYYRAILERNFTFLTKGSNTVPNLLNTMMELRKCSKDNLVMDEPRVRRQVRCYGDEMLETIVDMDESQEEILDILPLRGKKG</sequence>
<dbReference type="AlphaFoldDB" id="A0A1X7TFN6"/>
<dbReference type="GO" id="GO:0010468">
    <property type="term" value="P:regulation of gene expression"/>
    <property type="evidence" value="ECO:0007669"/>
    <property type="project" value="TreeGrafter"/>
</dbReference>
<protein>
    <recommendedName>
        <fullName evidence="3">SNF2 N-terminal domain-containing protein</fullName>
    </recommendedName>
</protein>
<dbReference type="Gene3D" id="3.40.50.300">
    <property type="entry name" value="P-loop containing nucleotide triphosphate hydrolases"/>
    <property type="match status" value="1"/>
</dbReference>
<proteinExistence type="predicted"/>
<dbReference type="GO" id="GO:0000785">
    <property type="term" value="C:chromatin"/>
    <property type="evidence" value="ECO:0007669"/>
    <property type="project" value="TreeGrafter"/>
</dbReference>
<dbReference type="GO" id="GO:0003677">
    <property type="term" value="F:DNA binding"/>
    <property type="evidence" value="ECO:0007669"/>
    <property type="project" value="TreeGrafter"/>
</dbReference>
<evidence type="ECO:0000313" key="2">
    <source>
        <dbReference type="EnsemblMetazoa" id="Aqu2.1.13328_001"/>
    </source>
</evidence>